<evidence type="ECO:0000256" key="1">
    <source>
        <dbReference type="SAM" id="MobiDB-lite"/>
    </source>
</evidence>
<sequence>MFVKRPFSEHPPILVAAALNSQVGCSETRSKTGAGRTVVEHVSETREGFRWHCGSGAGQHEQAGDRTQHDDLDPICVKVSRRRSPGRSGRRRPGLQAALAYLRPGDLLTVQEPTGSAVTCSRPARAQRSVPAGHLGEDPVRSAAVEHTERNLILDMALALAEEPAPRHRPQDPQRLEAAARRGKKAPASGGRRRQARAILARHAEGQSLREISRGVGVSLLSCTPKCRRPSSLSGRIPHARRQQVRRAAACGNSVIGVGILDERHDRDDELTGLGARPTGLPEFMAGRAPEPSR</sequence>
<accession>A0A449G5Q6</accession>
<feature type="region of interest" description="Disordered" evidence="1">
    <location>
        <begin position="269"/>
        <end position="294"/>
    </location>
</feature>
<name>A0A449G5Q6_NOCFR</name>
<feature type="compositionally biased region" description="Basic and acidic residues" evidence="1">
    <location>
        <begin position="164"/>
        <end position="180"/>
    </location>
</feature>
<evidence type="ECO:0000313" key="2">
    <source>
        <dbReference type="EMBL" id="VFA81078.1"/>
    </source>
</evidence>
<feature type="compositionally biased region" description="Basic residues" evidence="1">
    <location>
        <begin position="181"/>
        <end position="196"/>
    </location>
</feature>
<dbReference type="AlphaFoldDB" id="A0A449G5Q6"/>
<organism evidence="2">
    <name type="scientific">Nocardia farcinica</name>
    <dbReference type="NCBI Taxonomy" id="37329"/>
    <lineage>
        <taxon>Bacteria</taxon>
        <taxon>Bacillati</taxon>
        <taxon>Actinomycetota</taxon>
        <taxon>Actinomycetes</taxon>
        <taxon>Mycobacteriales</taxon>
        <taxon>Nocardiaceae</taxon>
        <taxon>Nocardia</taxon>
    </lineage>
</organism>
<reference evidence="2" key="1">
    <citation type="submission" date="2019-02" db="EMBL/GenBank/DDBJ databases">
        <authorList>
            <consortium name="Pathogen Informatics"/>
        </authorList>
    </citation>
    <scope>NUCLEOTIDE SEQUENCE</scope>
    <source>
        <strain evidence="2">3012STDY6733949</strain>
    </source>
</reference>
<protein>
    <submittedName>
        <fullName evidence="2">Uncharacterized protein</fullName>
    </submittedName>
</protein>
<proteinExistence type="predicted"/>
<gene>
    <name evidence="2" type="ORF">NCTC1935_00103</name>
</gene>
<dbReference type="EMBL" id="CAACYE010000003">
    <property type="protein sequence ID" value="VFA81078.1"/>
    <property type="molecule type" value="Genomic_DNA"/>
</dbReference>
<feature type="region of interest" description="Disordered" evidence="1">
    <location>
        <begin position="163"/>
        <end position="196"/>
    </location>
</feature>